<comment type="similarity">
    <text evidence="1">Belongs to the plant acyltransferase family.</text>
</comment>
<evidence type="ECO:0000313" key="4">
    <source>
        <dbReference type="EMBL" id="RVW69447.1"/>
    </source>
</evidence>
<keyword evidence="2 4" id="KW-0808">Transferase</keyword>
<accession>A0A438GB43</accession>
<name>A0A438GB43_VITVI</name>
<dbReference type="Gene3D" id="3.30.559.10">
    <property type="entry name" value="Chloramphenicol acetyltransferase-like domain"/>
    <property type="match status" value="3"/>
</dbReference>
<dbReference type="EMBL" id="QGNW01000497">
    <property type="protein sequence ID" value="RVW69447.1"/>
    <property type="molecule type" value="Genomic_DNA"/>
</dbReference>
<gene>
    <name evidence="4" type="primary">SALAT</name>
    <name evidence="4" type="ORF">CK203_062783</name>
</gene>
<keyword evidence="3" id="KW-0012">Acyltransferase</keyword>
<dbReference type="GO" id="GO:0016746">
    <property type="term" value="F:acyltransferase activity"/>
    <property type="evidence" value="ECO:0007669"/>
    <property type="project" value="UniProtKB-KW"/>
</dbReference>
<dbReference type="Pfam" id="PF02458">
    <property type="entry name" value="Transferase"/>
    <property type="match status" value="1"/>
</dbReference>
<organism evidence="4 5">
    <name type="scientific">Vitis vinifera</name>
    <name type="common">Grape</name>
    <dbReference type="NCBI Taxonomy" id="29760"/>
    <lineage>
        <taxon>Eukaryota</taxon>
        <taxon>Viridiplantae</taxon>
        <taxon>Streptophyta</taxon>
        <taxon>Embryophyta</taxon>
        <taxon>Tracheophyta</taxon>
        <taxon>Spermatophyta</taxon>
        <taxon>Magnoliopsida</taxon>
        <taxon>eudicotyledons</taxon>
        <taxon>Gunneridae</taxon>
        <taxon>Pentapetalae</taxon>
        <taxon>rosids</taxon>
        <taxon>Vitales</taxon>
        <taxon>Vitaceae</taxon>
        <taxon>Viteae</taxon>
        <taxon>Vitis</taxon>
    </lineage>
</organism>
<evidence type="ECO:0000256" key="2">
    <source>
        <dbReference type="ARBA" id="ARBA00022679"/>
    </source>
</evidence>
<dbReference type="Proteomes" id="UP000288805">
    <property type="component" value="Unassembled WGS sequence"/>
</dbReference>
<evidence type="ECO:0000256" key="3">
    <source>
        <dbReference type="ARBA" id="ARBA00023315"/>
    </source>
</evidence>
<dbReference type="PANTHER" id="PTHR31623:SF83">
    <property type="entry name" value="ACETYL-COA-BENZYLALCOHOL ACETYLTRANSFERASE-LIKE"/>
    <property type="match status" value="1"/>
</dbReference>
<comment type="caution">
    <text evidence="4">The sequence shown here is derived from an EMBL/GenBank/DDBJ whole genome shotgun (WGS) entry which is preliminary data.</text>
</comment>
<sequence>MEVQILSRKMIKPSSPTPPHLRNLMLSPIDQGAPLAYVPTIFFYPPVAATAAAEVKILTGLKELLSRRNDVIGLLNSFTQFDSGSSGSVAAPLAMIQTTMFDCGGLAICKSICHAIADGFTTVHFLTAWAAVNRAGINQLTRPDFNLASLFPAKDLPVVKPDPPPRIPGFDKVVTKRFLFDGAKISILAAKYMASDLGVRWKPSRVEVVTSLIWGALIRVSLEKHGRLRNSVVIHSVYLREKIIPAIPDFCCGNLYRWVITRFMVVGRSKWELSDLVGLLRDAISQEAVCREDVLQTVIRSSSEVEEY</sequence>
<proteinExistence type="inferred from homology"/>
<evidence type="ECO:0000313" key="5">
    <source>
        <dbReference type="Proteomes" id="UP000288805"/>
    </source>
</evidence>
<evidence type="ECO:0000256" key="1">
    <source>
        <dbReference type="ARBA" id="ARBA00009861"/>
    </source>
</evidence>
<dbReference type="InterPro" id="IPR023213">
    <property type="entry name" value="CAT-like_dom_sf"/>
</dbReference>
<protein>
    <submittedName>
        <fullName evidence="4">Salutaridinol 7-O-acetyltransferase</fullName>
    </submittedName>
</protein>
<dbReference type="AlphaFoldDB" id="A0A438GB43"/>
<dbReference type="PANTHER" id="PTHR31623">
    <property type="entry name" value="F21J9.9"/>
    <property type="match status" value="1"/>
</dbReference>
<reference evidence="4 5" key="1">
    <citation type="journal article" date="2018" name="PLoS Genet.">
        <title>Population sequencing reveals clonal diversity and ancestral inbreeding in the grapevine cultivar Chardonnay.</title>
        <authorList>
            <person name="Roach M.J."/>
            <person name="Johnson D.L."/>
            <person name="Bohlmann J."/>
            <person name="van Vuuren H.J."/>
            <person name="Jones S.J."/>
            <person name="Pretorius I.S."/>
            <person name="Schmidt S.A."/>
            <person name="Borneman A.R."/>
        </authorList>
    </citation>
    <scope>NUCLEOTIDE SEQUENCE [LARGE SCALE GENOMIC DNA]</scope>
    <source>
        <strain evidence="5">cv. Chardonnay</strain>
        <tissue evidence="4">Leaf</tissue>
    </source>
</reference>